<dbReference type="InterPro" id="IPR000160">
    <property type="entry name" value="GGDEF_dom"/>
</dbReference>
<dbReference type="SUPFAM" id="SSF55073">
    <property type="entry name" value="Nucleotide cyclase"/>
    <property type="match status" value="1"/>
</dbReference>
<dbReference type="Gene3D" id="3.30.70.270">
    <property type="match status" value="1"/>
</dbReference>
<keyword evidence="2" id="KW-0548">Nucleotidyltransferase</keyword>
<dbReference type="InterPro" id="IPR029787">
    <property type="entry name" value="Nucleotide_cyclase"/>
</dbReference>
<dbReference type="PROSITE" id="PS50887">
    <property type="entry name" value="GGDEF"/>
    <property type="match status" value="1"/>
</dbReference>
<accession>A0ABT6WXC6</accession>
<dbReference type="EC" id="2.7.7.65" evidence="2"/>
<protein>
    <submittedName>
        <fullName evidence="2">GGDEF domain-containing protein</fullName>
        <ecNumber evidence="2">2.7.7.65</ecNumber>
    </submittedName>
</protein>
<name>A0ABT6WXC6_9ACTN</name>
<keyword evidence="2" id="KW-0808">Transferase</keyword>
<sequence length="470" mass="49640">MSGWSALQLTEFFSAITRAGTIASAARIAVQRATESTDAEVAAVVCGDDVLASLGLGRDPSSVLFTSLAHGAGTASFSGAGRMHLTVHVLGQDTSERLIVARADEPFAAEERQMLQGMARVLGLALRSLRTLEAERQLRLEREREALARLELVEALERRERLLETLLRVQRSAHQRTPLAEVFAMITEGARSLLDDVTVALVLHGAVASVSGGGCDSTALAEAAGRAMAAGGAVTRGPLIAAPVHIDGAVAGGFVIASAAAVGLGGGVRESERRDVLAAFAEQASLALTGAHTLAAVHEAHHDPLTRLPSRTLFLQRVEEVIAADPTPAAAALLYLDLDLFKQVNDTLGHAAGDELLRAVAGRLRAAVRDTDMPARLGGDEFAVLLDPLAHEQQARDIAQRVIDSLARPYDIAGRTVFTRASVGIAYSGGRSAGRLVEEADLAMYQAKRSRKGTYQEFQPHMPADLPQAC</sequence>
<keyword evidence="3" id="KW-1185">Reference proteome</keyword>
<dbReference type="GO" id="GO:0052621">
    <property type="term" value="F:diguanylate cyclase activity"/>
    <property type="evidence" value="ECO:0007669"/>
    <property type="project" value="UniProtKB-EC"/>
</dbReference>
<dbReference type="PANTHER" id="PTHR46663:SF3">
    <property type="entry name" value="SLL0267 PROTEIN"/>
    <property type="match status" value="1"/>
</dbReference>
<dbReference type="InterPro" id="IPR043128">
    <property type="entry name" value="Rev_trsase/Diguanyl_cyclase"/>
</dbReference>
<comment type="caution">
    <text evidence="2">The sequence shown here is derived from an EMBL/GenBank/DDBJ whole genome shotgun (WGS) entry which is preliminary data.</text>
</comment>
<dbReference type="SMART" id="SM00267">
    <property type="entry name" value="GGDEF"/>
    <property type="match status" value="1"/>
</dbReference>
<dbReference type="CDD" id="cd01949">
    <property type="entry name" value="GGDEF"/>
    <property type="match status" value="1"/>
</dbReference>
<dbReference type="Proteomes" id="UP001241758">
    <property type="component" value="Unassembled WGS sequence"/>
</dbReference>
<dbReference type="EMBL" id="JASCTH010000033">
    <property type="protein sequence ID" value="MDI6104394.1"/>
    <property type="molecule type" value="Genomic_DNA"/>
</dbReference>
<proteinExistence type="predicted"/>
<organism evidence="2 3">
    <name type="scientific">Actinoplanes sandaracinus</name>
    <dbReference type="NCBI Taxonomy" id="3045177"/>
    <lineage>
        <taxon>Bacteria</taxon>
        <taxon>Bacillati</taxon>
        <taxon>Actinomycetota</taxon>
        <taxon>Actinomycetes</taxon>
        <taxon>Micromonosporales</taxon>
        <taxon>Micromonosporaceae</taxon>
        <taxon>Actinoplanes</taxon>
    </lineage>
</organism>
<dbReference type="Pfam" id="PF00990">
    <property type="entry name" value="GGDEF"/>
    <property type="match status" value="1"/>
</dbReference>
<evidence type="ECO:0000259" key="1">
    <source>
        <dbReference type="PROSITE" id="PS50887"/>
    </source>
</evidence>
<reference evidence="2 3" key="1">
    <citation type="submission" date="2023-05" db="EMBL/GenBank/DDBJ databases">
        <title>Actinoplanes sp. NEAU-A12 genome sequencing.</title>
        <authorList>
            <person name="Wang Z.-S."/>
        </authorList>
    </citation>
    <scope>NUCLEOTIDE SEQUENCE [LARGE SCALE GENOMIC DNA]</scope>
    <source>
        <strain evidence="2 3">NEAU-A12</strain>
    </source>
</reference>
<dbReference type="InterPro" id="IPR052163">
    <property type="entry name" value="DGC-Regulatory_Protein"/>
</dbReference>
<evidence type="ECO:0000313" key="3">
    <source>
        <dbReference type="Proteomes" id="UP001241758"/>
    </source>
</evidence>
<dbReference type="PANTHER" id="PTHR46663">
    <property type="entry name" value="DIGUANYLATE CYCLASE DGCT-RELATED"/>
    <property type="match status" value="1"/>
</dbReference>
<dbReference type="NCBIfam" id="TIGR00254">
    <property type="entry name" value="GGDEF"/>
    <property type="match status" value="1"/>
</dbReference>
<feature type="domain" description="GGDEF" evidence="1">
    <location>
        <begin position="329"/>
        <end position="460"/>
    </location>
</feature>
<dbReference type="RefSeq" id="WP_282765767.1">
    <property type="nucleotide sequence ID" value="NZ_JASCTH010000033.1"/>
</dbReference>
<evidence type="ECO:0000313" key="2">
    <source>
        <dbReference type="EMBL" id="MDI6104394.1"/>
    </source>
</evidence>
<gene>
    <name evidence="2" type="ORF">QLQ12_37975</name>
</gene>